<comment type="caution">
    <text evidence="2">The sequence shown here is derived from an EMBL/GenBank/DDBJ whole genome shotgun (WGS) entry which is preliminary data.</text>
</comment>
<evidence type="ECO:0000313" key="2">
    <source>
        <dbReference type="EMBL" id="KAK1378890.1"/>
    </source>
</evidence>
<evidence type="ECO:0000256" key="1">
    <source>
        <dbReference type="SAM" id="MobiDB-lite"/>
    </source>
</evidence>
<reference evidence="2" key="2">
    <citation type="submission" date="2023-05" db="EMBL/GenBank/DDBJ databases">
        <authorList>
            <person name="Schelkunov M.I."/>
        </authorList>
    </citation>
    <scope>NUCLEOTIDE SEQUENCE</scope>
    <source>
        <strain evidence="2">Hsosn_3</strain>
        <tissue evidence="2">Leaf</tissue>
    </source>
</reference>
<reference evidence="2" key="1">
    <citation type="submission" date="2023-02" db="EMBL/GenBank/DDBJ databases">
        <title>Genome of toxic invasive species Heracleum sosnowskyi carries increased number of genes despite the absence of recent whole-genome duplications.</title>
        <authorList>
            <person name="Schelkunov M."/>
            <person name="Shtratnikova V."/>
            <person name="Makarenko M."/>
            <person name="Klepikova A."/>
            <person name="Omelchenko D."/>
            <person name="Novikova G."/>
            <person name="Obukhova E."/>
            <person name="Bogdanov V."/>
            <person name="Penin A."/>
            <person name="Logacheva M."/>
        </authorList>
    </citation>
    <scope>NUCLEOTIDE SEQUENCE</scope>
    <source>
        <strain evidence="2">Hsosn_3</strain>
        <tissue evidence="2">Leaf</tissue>
    </source>
</reference>
<dbReference type="AlphaFoldDB" id="A0AAD8I5E4"/>
<gene>
    <name evidence="2" type="ORF">POM88_025634</name>
</gene>
<evidence type="ECO:0000313" key="3">
    <source>
        <dbReference type="Proteomes" id="UP001237642"/>
    </source>
</evidence>
<feature type="region of interest" description="Disordered" evidence="1">
    <location>
        <begin position="52"/>
        <end position="87"/>
    </location>
</feature>
<accession>A0AAD8I5E4</accession>
<organism evidence="2 3">
    <name type="scientific">Heracleum sosnowskyi</name>
    <dbReference type="NCBI Taxonomy" id="360622"/>
    <lineage>
        <taxon>Eukaryota</taxon>
        <taxon>Viridiplantae</taxon>
        <taxon>Streptophyta</taxon>
        <taxon>Embryophyta</taxon>
        <taxon>Tracheophyta</taxon>
        <taxon>Spermatophyta</taxon>
        <taxon>Magnoliopsida</taxon>
        <taxon>eudicotyledons</taxon>
        <taxon>Gunneridae</taxon>
        <taxon>Pentapetalae</taxon>
        <taxon>asterids</taxon>
        <taxon>campanulids</taxon>
        <taxon>Apiales</taxon>
        <taxon>Apiaceae</taxon>
        <taxon>Apioideae</taxon>
        <taxon>apioid superclade</taxon>
        <taxon>Tordylieae</taxon>
        <taxon>Tordyliinae</taxon>
        <taxon>Heracleum</taxon>
    </lineage>
</organism>
<protein>
    <submittedName>
        <fullName evidence="2">Uncharacterized protein</fullName>
    </submittedName>
</protein>
<feature type="compositionally biased region" description="Acidic residues" evidence="1">
    <location>
        <begin position="65"/>
        <end position="76"/>
    </location>
</feature>
<sequence length="108" mass="12185">MGIYNFERIPILTKGFPRLEVVIVDVKLACSVLNKENKPELLRRSRRWEHMGESVVMKQKNSSDSDVESSESEEDIEKLNISNDSDSTCFADGTKWGTPKCHGQVATP</sequence>
<keyword evidence="3" id="KW-1185">Reference proteome</keyword>
<name>A0AAD8I5E4_9APIA</name>
<proteinExistence type="predicted"/>
<dbReference type="EMBL" id="JAUIZM010000006">
    <property type="protein sequence ID" value="KAK1378890.1"/>
    <property type="molecule type" value="Genomic_DNA"/>
</dbReference>
<dbReference type="Proteomes" id="UP001237642">
    <property type="component" value="Unassembled WGS sequence"/>
</dbReference>